<organism evidence="3 4">
    <name type="scientific">Pseudozyma hubeiensis (strain SY62)</name>
    <name type="common">Yeast</name>
    <dbReference type="NCBI Taxonomy" id="1305764"/>
    <lineage>
        <taxon>Eukaryota</taxon>
        <taxon>Fungi</taxon>
        <taxon>Dikarya</taxon>
        <taxon>Basidiomycota</taxon>
        <taxon>Ustilaginomycotina</taxon>
        <taxon>Ustilaginomycetes</taxon>
        <taxon>Ustilaginales</taxon>
        <taxon>Ustilaginaceae</taxon>
        <taxon>Pseudozyma</taxon>
    </lineage>
</organism>
<dbReference type="GeneID" id="24112077"/>
<dbReference type="HOGENOM" id="CLU_1511243_0_0_1"/>
<evidence type="ECO:0000313" key="4">
    <source>
        <dbReference type="Proteomes" id="UP000014071"/>
    </source>
</evidence>
<feature type="compositionally biased region" description="Basic residues" evidence="1">
    <location>
        <begin position="169"/>
        <end position="178"/>
    </location>
</feature>
<accession>R9PCX4</accession>
<sequence length="178" mass="19921">MLHLFPFPISLLAAFLRFQTPIHILLIQTASSQLQTAFDSATIAPLYEVSASMVKDELEHSNEKKAEEKKSIEKKTDEPWTDKERNVILNHVLNHVLKTVGYGTVFSELSGLLVKEGFPARGSKAYQDQWRRKICKDVMAIYGGVPPTSPATPTKAVATSRVKPEGSPSKRKRETKEE</sequence>
<dbReference type="Proteomes" id="UP000014071">
    <property type="component" value="Unassembled WGS sequence"/>
</dbReference>
<feature type="region of interest" description="Disordered" evidence="1">
    <location>
        <begin position="144"/>
        <end position="178"/>
    </location>
</feature>
<evidence type="ECO:0000256" key="2">
    <source>
        <dbReference type="SAM" id="SignalP"/>
    </source>
</evidence>
<keyword evidence="4" id="KW-1185">Reference proteome</keyword>
<feature type="region of interest" description="Disordered" evidence="1">
    <location>
        <begin position="58"/>
        <end position="78"/>
    </location>
</feature>
<keyword evidence="2" id="KW-0732">Signal</keyword>
<dbReference type="EMBL" id="DF238829">
    <property type="protein sequence ID" value="GAC99211.1"/>
    <property type="molecule type" value="Genomic_DNA"/>
</dbReference>
<evidence type="ECO:0000313" key="3">
    <source>
        <dbReference type="EMBL" id="GAC99211.1"/>
    </source>
</evidence>
<evidence type="ECO:0000256" key="1">
    <source>
        <dbReference type="SAM" id="MobiDB-lite"/>
    </source>
</evidence>
<reference evidence="4" key="1">
    <citation type="journal article" date="2013" name="Genome Announc.">
        <title>Draft genome sequence of the basidiomycetous yeast-like fungus Pseudozyma hubeiensis SY62, which produces an abundant amount of the biosurfactant mannosylerythritol lipids.</title>
        <authorList>
            <person name="Konishi M."/>
            <person name="Hatada Y."/>
            <person name="Horiuchi J."/>
        </authorList>
    </citation>
    <scope>NUCLEOTIDE SEQUENCE [LARGE SCALE GENOMIC DNA]</scope>
    <source>
        <strain evidence="4">SY62</strain>
    </source>
</reference>
<proteinExistence type="predicted"/>
<name>R9PCX4_PSEHS</name>
<dbReference type="OrthoDB" id="2550916at2759"/>
<dbReference type="AlphaFoldDB" id="R9PCX4"/>
<gene>
    <name evidence="3" type="ORF">PHSY_006811</name>
</gene>
<feature type="chain" id="PRO_5004478164" evidence="2">
    <location>
        <begin position="25"/>
        <end position="178"/>
    </location>
</feature>
<protein>
    <submittedName>
        <fullName evidence="3">Uncharacterized protein</fullName>
    </submittedName>
</protein>
<feature type="signal peptide" evidence="2">
    <location>
        <begin position="1"/>
        <end position="24"/>
    </location>
</feature>
<dbReference type="RefSeq" id="XP_012192798.1">
    <property type="nucleotide sequence ID" value="XM_012337408.1"/>
</dbReference>